<name>A0A7D5XP17_FERL1</name>
<dbReference type="InterPro" id="IPR047817">
    <property type="entry name" value="ABC2_TM_bact-type"/>
</dbReference>
<keyword evidence="2" id="KW-0813">Transport</keyword>
<feature type="transmembrane region" description="Helical" evidence="8">
    <location>
        <begin position="168"/>
        <end position="190"/>
    </location>
</feature>
<feature type="transmembrane region" description="Helical" evidence="8">
    <location>
        <begin position="226"/>
        <end position="243"/>
    </location>
</feature>
<evidence type="ECO:0000256" key="6">
    <source>
        <dbReference type="ARBA" id="ARBA00022989"/>
    </source>
</evidence>
<accession>A0A7D5XP17</accession>
<evidence type="ECO:0000256" key="4">
    <source>
        <dbReference type="ARBA" id="ARBA00022519"/>
    </source>
</evidence>
<evidence type="ECO:0000259" key="9">
    <source>
        <dbReference type="PROSITE" id="PS51012"/>
    </source>
</evidence>
<evidence type="ECO:0000256" key="8">
    <source>
        <dbReference type="SAM" id="Phobius"/>
    </source>
</evidence>
<dbReference type="GO" id="GO:0140359">
    <property type="term" value="F:ABC-type transporter activity"/>
    <property type="evidence" value="ECO:0007669"/>
    <property type="project" value="InterPro"/>
</dbReference>
<reference evidence="11" key="1">
    <citation type="submission" date="2020-07" db="EMBL/GenBank/DDBJ databases">
        <title>Metabolic diversity and evolutionary history of the archaeal phylum ###Micrarchaeota### uncovered from a freshwater lake metagenome.</title>
        <authorList>
            <person name="Kadnikov V.V."/>
            <person name="Savvichev A.S."/>
            <person name="Mardanov A.V."/>
            <person name="Beletsky A.V."/>
            <person name="Chupakov A.V."/>
            <person name="Kokryatskaya N.M."/>
            <person name="Pimenov N.V."/>
            <person name="Ravin N.V."/>
        </authorList>
    </citation>
    <scope>NUCLEOTIDE SEQUENCE [LARGE SCALE GENOMIC DNA]</scope>
</reference>
<evidence type="ECO:0000256" key="7">
    <source>
        <dbReference type="ARBA" id="ARBA00023136"/>
    </source>
</evidence>
<dbReference type="KEGG" id="flt:Sv326_0012"/>
<evidence type="ECO:0000256" key="1">
    <source>
        <dbReference type="ARBA" id="ARBA00004429"/>
    </source>
</evidence>
<dbReference type="Pfam" id="PF01061">
    <property type="entry name" value="ABC2_membrane"/>
    <property type="match status" value="1"/>
</dbReference>
<feature type="transmembrane region" description="Helical" evidence="8">
    <location>
        <begin position="136"/>
        <end position="156"/>
    </location>
</feature>
<keyword evidence="7 8" id="KW-0472">Membrane</keyword>
<feature type="transmembrane region" description="Helical" evidence="8">
    <location>
        <begin position="58"/>
        <end position="73"/>
    </location>
</feature>
<evidence type="ECO:0000256" key="3">
    <source>
        <dbReference type="ARBA" id="ARBA00022475"/>
    </source>
</evidence>
<comment type="subcellular location">
    <subcellularLocation>
        <location evidence="1">Cell inner membrane</location>
        <topology evidence="1">Multi-pass membrane protein</topology>
    </subcellularLocation>
</comment>
<dbReference type="Proteomes" id="UP000510821">
    <property type="component" value="Chromosome"/>
</dbReference>
<dbReference type="PROSITE" id="PS51012">
    <property type="entry name" value="ABC_TM2"/>
    <property type="match status" value="1"/>
</dbReference>
<evidence type="ECO:0000313" key="11">
    <source>
        <dbReference type="Proteomes" id="UP000510821"/>
    </source>
</evidence>
<dbReference type="PANTHER" id="PTHR30413">
    <property type="entry name" value="INNER MEMBRANE TRANSPORT PERMEASE"/>
    <property type="match status" value="1"/>
</dbReference>
<keyword evidence="4" id="KW-0997">Cell inner membrane</keyword>
<evidence type="ECO:0000256" key="5">
    <source>
        <dbReference type="ARBA" id="ARBA00022692"/>
    </source>
</evidence>
<gene>
    <name evidence="10" type="ORF">Sv326_0012</name>
</gene>
<sequence length="254" mass="29194">MIEVWKYRHLVKKIALSELKLRYKNSVLGLLWSLLEPLLVFIVLYFVFSYLMKLNVEHYHLFLFLGIICWDLFEKGTTMGLFGITSKPSLVKKVYFPREVLVVGTCLTALIMVSFELIVFLLFMLILGVIPPSTALVFPFIILGEFLIVVGISLALSALNVYYRDVQYIWAVLLRAAFFMTPVIYPVSIYPPEYIWLFMLNPIARVIEASRRALIYGVSPTLADFGIIYLAALVIIPIGYIIFMKLEPRFAEEV</sequence>
<dbReference type="GO" id="GO:0015920">
    <property type="term" value="P:lipopolysaccharide transport"/>
    <property type="evidence" value="ECO:0007669"/>
    <property type="project" value="TreeGrafter"/>
</dbReference>
<evidence type="ECO:0000256" key="2">
    <source>
        <dbReference type="ARBA" id="ARBA00022448"/>
    </source>
</evidence>
<feature type="transmembrane region" description="Helical" evidence="8">
    <location>
        <begin position="100"/>
        <end position="130"/>
    </location>
</feature>
<evidence type="ECO:0000313" key="10">
    <source>
        <dbReference type="EMBL" id="QLJ52187.1"/>
    </source>
</evidence>
<dbReference type="AlphaFoldDB" id="A0A7D5XP17"/>
<protein>
    <submittedName>
        <fullName evidence="10">ABC-type polysaccharide/polyol phosphate export permease</fullName>
    </submittedName>
</protein>
<dbReference type="EMBL" id="CP058998">
    <property type="protein sequence ID" value="QLJ52187.1"/>
    <property type="molecule type" value="Genomic_DNA"/>
</dbReference>
<dbReference type="GO" id="GO:0005886">
    <property type="term" value="C:plasma membrane"/>
    <property type="evidence" value="ECO:0007669"/>
    <property type="project" value="UniProtKB-SubCell"/>
</dbReference>
<keyword evidence="3" id="KW-1003">Cell membrane</keyword>
<feature type="domain" description="ABC transmembrane type-2" evidence="9">
    <location>
        <begin position="28"/>
        <end position="246"/>
    </location>
</feature>
<feature type="transmembrane region" description="Helical" evidence="8">
    <location>
        <begin position="27"/>
        <end position="52"/>
    </location>
</feature>
<keyword evidence="5 8" id="KW-0812">Transmembrane</keyword>
<proteinExistence type="predicted"/>
<dbReference type="PANTHER" id="PTHR30413:SF8">
    <property type="entry name" value="TRANSPORT PERMEASE PROTEIN"/>
    <property type="match status" value="1"/>
</dbReference>
<keyword evidence="6 8" id="KW-1133">Transmembrane helix</keyword>
<dbReference type="InterPro" id="IPR013525">
    <property type="entry name" value="ABC2_TM"/>
</dbReference>
<organism evidence="10 11">
    <name type="scientific">Fermentimicrarchaeum limneticum</name>
    <dbReference type="NCBI Taxonomy" id="2795018"/>
    <lineage>
        <taxon>Archaea</taxon>
        <taxon>Candidatus Micrarchaeota</taxon>
        <taxon>Candidatus Fermentimicrarchaeales</taxon>
        <taxon>Candidatus Fermentimicrarchaeaceae</taxon>
        <taxon>Candidatus Fermentimicrarchaeum</taxon>
    </lineage>
</organism>